<evidence type="ECO:0000259" key="9">
    <source>
        <dbReference type="PROSITE" id="PS51089"/>
    </source>
</evidence>
<dbReference type="SUPFAM" id="SSF47050">
    <property type="entry name" value="VHP, Villin headpiece domain"/>
    <property type="match status" value="1"/>
</dbReference>
<evidence type="ECO:0000256" key="4">
    <source>
        <dbReference type="ARBA" id="ARBA00022490"/>
    </source>
</evidence>
<dbReference type="CDD" id="cd11293">
    <property type="entry name" value="gelsolin_S4_like"/>
    <property type="match status" value="1"/>
</dbReference>
<dbReference type="Proteomes" id="UP001374579">
    <property type="component" value="Unassembled WGS sequence"/>
</dbReference>
<dbReference type="EMBL" id="JBAMIC010000002">
    <property type="protein sequence ID" value="KAK7113830.1"/>
    <property type="molecule type" value="Genomic_DNA"/>
</dbReference>
<dbReference type="GO" id="GO:0005737">
    <property type="term" value="C:cytoplasm"/>
    <property type="evidence" value="ECO:0007669"/>
    <property type="project" value="TreeGrafter"/>
</dbReference>
<accession>A0AAN9C3L1</accession>
<evidence type="ECO:0000256" key="1">
    <source>
        <dbReference type="ARBA" id="ARBA00004245"/>
    </source>
</evidence>
<evidence type="ECO:0000256" key="2">
    <source>
        <dbReference type="ARBA" id="ARBA00008418"/>
    </source>
</evidence>
<keyword evidence="4" id="KW-0963">Cytoplasm</keyword>
<keyword evidence="8" id="KW-0206">Cytoskeleton</keyword>
<reference evidence="10 11" key="1">
    <citation type="submission" date="2024-02" db="EMBL/GenBank/DDBJ databases">
        <title>Chromosome-scale genome assembly of the rough periwinkle Littorina saxatilis.</title>
        <authorList>
            <person name="De Jode A."/>
            <person name="Faria R."/>
            <person name="Formenti G."/>
            <person name="Sims Y."/>
            <person name="Smith T.P."/>
            <person name="Tracey A."/>
            <person name="Wood J.M.D."/>
            <person name="Zagrodzka Z.B."/>
            <person name="Johannesson K."/>
            <person name="Butlin R.K."/>
            <person name="Leder E.H."/>
        </authorList>
    </citation>
    <scope>NUCLEOTIDE SEQUENCE [LARGE SCALE GENOMIC DNA]</scope>
    <source>
        <strain evidence="10">Snail1</strain>
        <tissue evidence="10">Muscle</tissue>
    </source>
</reference>
<dbReference type="PRINTS" id="PR00597">
    <property type="entry name" value="GELSOLIN"/>
</dbReference>
<keyword evidence="3" id="KW-0117">Actin capping</keyword>
<dbReference type="SMART" id="SM00153">
    <property type="entry name" value="VHP"/>
    <property type="match status" value="1"/>
</dbReference>
<dbReference type="FunFam" id="3.40.20.10:FF:000005">
    <property type="entry name" value="Gelsolin"/>
    <property type="match status" value="1"/>
</dbReference>
<dbReference type="InterPro" id="IPR029006">
    <property type="entry name" value="ADF-H/Gelsolin-like_dom_sf"/>
</dbReference>
<dbReference type="PANTHER" id="PTHR11977:SF57">
    <property type="entry name" value="VILLIN-LIKE PROTEIN QUAIL"/>
    <property type="match status" value="1"/>
</dbReference>
<evidence type="ECO:0000256" key="3">
    <source>
        <dbReference type="ARBA" id="ARBA00022467"/>
    </source>
</evidence>
<evidence type="ECO:0000256" key="6">
    <source>
        <dbReference type="ARBA" id="ARBA00022837"/>
    </source>
</evidence>
<name>A0AAN9C3L1_9CAEN</name>
<dbReference type="Gene3D" id="3.40.20.10">
    <property type="entry name" value="Severin"/>
    <property type="match status" value="6"/>
</dbReference>
<dbReference type="CDD" id="cd11288">
    <property type="entry name" value="gelsolin_S5_like"/>
    <property type="match status" value="1"/>
</dbReference>
<comment type="caution">
    <text evidence="10">The sequence shown here is derived from an EMBL/GenBank/DDBJ whole genome shotgun (WGS) entry which is preliminary data.</text>
</comment>
<dbReference type="InterPro" id="IPR007123">
    <property type="entry name" value="Gelsolin-like_dom"/>
</dbReference>
<dbReference type="FunFam" id="3.40.20.10:FF:000002">
    <property type="entry name" value="Gelsolin"/>
    <property type="match status" value="1"/>
</dbReference>
<dbReference type="PROSITE" id="PS51089">
    <property type="entry name" value="HP"/>
    <property type="match status" value="1"/>
</dbReference>
<keyword evidence="11" id="KW-1185">Reference proteome</keyword>
<dbReference type="Gene3D" id="1.10.950.10">
    <property type="entry name" value="Villin headpiece domain"/>
    <property type="match status" value="1"/>
</dbReference>
<dbReference type="SMART" id="SM00262">
    <property type="entry name" value="GEL"/>
    <property type="match status" value="6"/>
</dbReference>
<protein>
    <recommendedName>
        <fullName evidence="9">HP domain-containing protein</fullName>
    </recommendedName>
</protein>
<evidence type="ECO:0000256" key="7">
    <source>
        <dbReference type="ARBA" id="ARBA00023203"/>
    </source>
</evidence>
<gene>
    <name evidence="10" type="ORF">V1264_013038</name>
</gene>
<dbReference type="CDD" id="cd11290">
    <property type="entry name" value="gelsolin_S1_like"/>
    <property type="match status" value="1"/>
</dbReference>
<dbReference type="Pfam" id="PF00626">
    <property type="entry name" value="Gelsolin"/>
    <property type="match status" value="6"/>
</dbReference>
<dbReference type="GO" id="GO:0051016">
    <property type="term" value="P:barbed-end actin filament capping"/>
    <property type="evidence" value="ECO:0007669"/>
    <property type="project" value="TreeGrafter"/>
</dbReference>
<dbReference type="InterPro" id="IPR003128">
    <property type="entry name" value="Villin_headpiece"/>
</dbReference>
<dbReference type="GO" id="GO:0005546">
    <property type="term" value="F:phosphatidylinositol-4,5-bisphosphate binding"/>
    <property type="evidence" value="ECO:0007669"/>
    <property type="project" value="TreeGrafter"/>
</dbReference>
<dbReference type="PANTHER" id="PTHR11977">
    <property type="entry name" value="VILLIN"/>
    <property type="match status" value="1"/>
</dbReference>
<dbReference type="CDD" id="cd11291">
    <property type="entry name" value="gelsolin_S6_like"/>
    <property type="match status" value="1"/>
</dbReference>
<sequence>MSKVDPAFSRIDRKRSGFYVWRIENLQVVPVPKDCYGEFYRGDSYIVLSIKENKGSSLDIHVHFWLGAETSQDEAGVAAFKTVELDDFLGGAPVQHREVENHESQRFLSYFPNGIKIKAGGVKSGFNHVERGVFQPRLIQVKGKRNPRFSEMSDIDWSLMNHGDCFIVDLGNVLFPWLGASCNRAEKMKTLEHCRRLRDERGGKANIIVVEDGQEETQVDADVKPMFEKYLQVREKHKIQPADAGGKDEVSERQVASSIKLFSCREEDGTLKIQEVKAGPLSKKDLLSEDSFIIDTGLAGAWVWIGKKASPKEKQEAMRNAVGFLKKKDYPSDTKVTRVVEGAEPSDFKCLFRDWPQPAPTGKVYARSRIAKTVQTKFDANTLHNNRALAAETQMVDDGSGKVEVWCVDSFDIKPLDKSRYGEFFGGDCYVILYTYEVHGREQFIIYYWLGSKSTADEKGTAALKAVEMDDKYGGTPVQVRVVQYKEPAHFMAMFGGKMIVFQGGKAGWKPGEKSIDGPGDKYMLQVRGTSPQSTKAVQVDLRASSLNSNDVFVIFTKTAVYIWAGKGCTGDEREMAKQVAARSPRAVTMVFEGQEKEDFWNVLGGKEEYASEKHMQDDESHPPRLFNICNASGSVKAEELHDFVQDDLIPEDVMLLDCWECLYLWVGQGSNKTEREQAQVLALEYLKTDPAGRDPDTPIMKISQGFEPPSFTGFFGVWDRDMWSKGQTFEEMKKELGEGNMPMQQVTMNGSNGAHDFSDMPKYTYEELAVDIDQLPGGVDPAAREVHLREEDFKRIFNQTYAEFSKLPAWKQKTMKKNNKLF</sequence>
<dbReference type="Pfam" id="PF02209">
    <property type="entry name" value="VHP"/>
    <property type="match status" value="1"/>
</dbReference>
<evidence type="ECO:0000313" key="10">
    <source>
        <dbReference type="EMBL" id="KAK7113830.1"/>
    </source>
</evidence>
<evidence type="ECO:0000256" key="8">
    <source>
        <dbReference type="ARBA" id="ARBA00023212"/>
    </source>
</evidence>
<dbReference type="SUPFAM" id="SSF55753">
    <property type="entry name" value="Actin depolymerizing proteins"/>
    <property type="match status" value="6"/>
</dbReference>
<evidence type="ECO:0000313" key="11">
    <source>
        <dbReference type="Proteomes" id="UP001374579"/>
    </source>
</evidence>
<keyword evidence="5" id="KW-0677">Repeat</keyword>
<comment type="similarity">
    <text evidence="2">Belongs to the villin/gelsolin family.</text>
</comment>
<evidence type="ECO:0000256" key="5">
    <source>
        <dbReference type="ARBA" id="ARBA00022737"/>
    </source>
</evidence>
<dbReference type="InterPro" id="IPR036886">
    <property type="entry name" value="Villin_headpiece_dom_sf"/>
</dbReference>
<dbReference type="GO" id="GO:0051015">
    <property type="term" value="F:actin filament binding"/>
    <property type="evidence" value="ECO:0007669"/>
    <property type="project" value="InterPro"/>
</dbReference>
<dbReference type="GO" id="GO:0051014">
    <property type="term" value="P:actin filament severing"/>
    <property type="evidence" value="ECO:0007669"/>
    <property type="project" value="TreeGrafter"/>
</dbReference>
<dbReference type="GO" id="GO:0015629">
    <property type="term" value="C:actin cytoskeleton"/>
    <property type="evidence" value="ECO:0007669"/>
    <property type="project" value="TreeGrafter"/>
</dbReference>
<dbReference type="AlphaFoldDB" id="A0AAN9C3L1"/>
<keyword evidence="6" id="KW-0106">Calcium</keyword>
<dbReference type="GO" id="GO:0008154">
    <property type="term" value="P:actin polymerization or depolymerization"/>
    <property type="evidence" value="ECO:0007669"/>
    <property type="project" value="TreeGrafter"/>
</dbReference>
<keyword evidence="7" id="KW-0009">Actin-binding</keyword>
<comment type="subcellular location">
    <subcellularLocation>
        <location evidence="1">Cytoplasm</location>
        <location evidence="1">Cytoskeleton</location>
    </subcellularLocation>
</comment>
<organism evidence="10 11">
    <name type="scientific">Littorina saxatilis</name>
    <dbReference type="NCBI Taxonomy" id="31220"/>
    <lineage>
        <taxon>Eukaryota</taxon>
        <taxon>Metazoa</taxon>
        <taxon>Spiralia</taxon>
        <taxon>Lophotrochozoa</taxon>
        <taxon>Mollusca</taxon>
        <taxon>Gastropoda</taxon>
        <taxon>Caenogastropoda</taxon>
        <taxon>Littorinimorpha</taxon>
        <taxon>Littorinoidea</taxon>
        <taxon>Littorinidae</taxon>
        <taxon>Littorina</taxon>
    </lineage>
</organism>
<dbReference type="InterPro" id="IPR007122">
    <property type="entry name" value="Villin/Gelsolin"/>
</dbReference>
<dbReference type="CDD" id="cd11292">
    <property type="entry name" value="gelsolin_S3_like"/>
    <property type="match status" value="1"/>
</dbReference>
<dbReference type="FunFam" id="3.40.20.10:FF:000001">
    <property type="entry name" value="Gelsolin"/>
    <property type="match status" value="1"/>
</dbReference>
<proteinExistence type="inferred from homology"/>
<feature type="domain" description="HP" evidence="9">
    <location>
        <begin position="758"/>
        <end position="823"/>
    </location>
</feature>